<evidence type="ECO:0000256" key="4">
    <source>
        <dbReference type="ARBA" id="ARBA00022771"/>
    </source>
</evidence>
<evidence type="ECO:0000256" key="7">
    <source>
        <dbReference type="ARBA" id="ARBA00023163"/>
    </source>
</evidence>
<dbReference type="GO" id="GO:0008270">
    <property type="term" value="F:zinc ion binding"/>
    <property type="evidence" value="ECO:0007669"/>
    <property type="project" value="UniProtKB-UniRule"/>
</dbReference>
<comment type="caution">
    <text evidence="13">The sequence shown here is derived from an EMBL/GenBank/DDBJ whole genome shotgun (WGS) entry which is preliminary data.</text>
</comment>
<dbReference type="GO" id="GO:0005634">
    <property type="term" value="C:nucleus"/>
    <property type="evidence" value="ECO:0007669"/>
    <property type="project" value="UniProtKB-SubCell"/>
</dbReference>
<evidence type="ECO:0000259" key="12">
    <source>
        <dbReference type="PROSITE" id="PS51915"/>
    </source>
</evidence>
<evidence type="ECO:0000256" key="9">
    <source>
        <dbReference type="PROSITE-ProRule" id="PRU00042"/>
    </source>
</evidence>
<dbReference type="PANTHER" id="PTHR24399:SF70">
    <property type="entry name" value="C2H2-TYPE DOMAIN-CONTAINING PROTEIN"/>
    <property type="match status" value="1"/>
</dbReference>
<feature type="binding site" evidence="10">
    <location>
        <position position="57"/>
    </location>
    <ligand>
        <name>Zn(2+)</name>
        <dbReference type="ChEBI" id="CHEBI:29105"/>
    </ligand>
</feature>
<dbReference type="PROSITE" id="PS51915">
    <property type="entry name" value="ZAD"/>
    <property type="match status" value="1"/>
</dbReference>
<dbReference type="Pfam" id="PF00096">
    <property type="entry name" value="zf-C2H2"/>
    <property type="match status" value="5"/>
</dbReference>
<keyword evidence="7" id="KW-0804">Transcription</keyword>
<keyword evidence="14" id="KW-1185">Reference proteome</keyword>
<evidence type="ECO:0000313" key="13">
    <source>
        <dbReference type="EMBL" id="KAL1501033.1"/>
    </source>
</evidence>
<dbReference type="AlphaFoldDB" id="A0ABD1EQI0"/>
<dbReference type="SUPFAM" id="SSF57667">
    <property type="entry name" value="beta-beta-alpha zinc fingers"/>
    <property type="match status" value="5"/>
</dbReference>
<evidence type="ECO:0000256" key="1">
    <source>
        <dbReference type="ARBA" id="ARBA00004123"/>
    </source>
</evidence>
<feature type="domain" description="C2H2-type" evidence="11">
    <location>
        <begin position="412"/>
        <end position="436"/>
    </location>
</feature>
<keyword evidence="5 10" id="KW-0862">Zinc</keyword>
<dbReference type="FunFam" id="3.30.160.60:FF:000100">
    <property type="entry name" value="Zinc finger 45-like"/>
    <property type="match status" value="1"/>
</dbReference>
<dbReference type="PROSITE" id="PS00028">
    <property type="entry name" value="ZINC_FINGER_C2H2_1"/>
    <property type="match status" value="9"/>
</dbReference>
<feature type="domain" description="C2H2-type" evidence="11">
    <location>
        <begin position="468"/>
        <end position="495"/>
    </location>
</feature>
<feature type="domain" description="C2H2-type" evidence="11">
    <location>
        <begin position="612"/>
        <end position="635"/>
    </location>
</feature>
<accession>A0ABD1EQI0</accession>
<dbReference type="InterPro" id="IPR012934">
    <property type="entry name" value="Znf_AD"/>
</dbReference>
<reference evidence="13 14" key="1">
    <citation type="submission" date="2024-05" db="EMBL/GenBank/DDBJ databases">
        <title>Genetic variation in Jamaican populations of the coffee berry borer (Hypothenemus hampei).</title>
        <authorList>
            <person name="Errbii M."/>
            <person name="Myrie A."/>
        </authorList>
    </citation>
    <scope>NUCLEOTIDE SEQUENCE [LARGE SCALE GENOMIC DNA]</scope>
    <source>
        <strain evidence="13">JA-Hopewell-2020-01-JO</strain>
        <tissue evidence="13">Whole body</tissue>
    </source>
</reference>
<evidence type="ECO:0000256" key="10">
    <source>
        <dbReference type="PROSITE-ProRule" id="PRU01263"/>
    </source>
</evidence>
<feature type="domain" description="C2H2-type" evidence="11">
    <location>
        <begin position="551"/>
        <end position="578"/>
    </location>
</feature>
<name>A0ABD1EQI0_HYPHA</name>
<keyword evidence="2 10" id="KW-0479">Metal-binding</keyword>
<keyword evidence="8" id="KW-0539">Nucleus</keyword>
<keyword evidence="3" id="KW-0677">Repeat</keyword>
<evidence type="ECO:0000313" key="14">
    <source>
        <dbReference type="Proteomes" id="UP001566132"/>
    </source>
</evidence>
<feature type="domain" description="C2H2-type" evidence="11">
    <location>
        <begin position="523"/>
        <end position="550"/>
    </location>
</feature>
<protein>
    <submittedName>
        <fullName evidence="13">Uncharacterized protein</fullName>
    </submittedName>
</protein>
<feature type="binding site" evidence="10">
    <location>
        <position position="15"/>
    </location>
    <ligand>
        <name>Zn(2+)</name>
        <dbReference type="ChEBI" id="CHEBI:29105"/>
    </ligand>
</feature>
<feature type="binding site" evidence="10">
    <location>
        <position position="12"/>
    </location>
    <ligand>
        <name>Zn(2+)</name>
        <dbReference type="ChEBI" id="CHEBI:29105"/>
    </ligand>
</feature>
<dbReference type="GO" id="GO:0032502">
    <property type="term" value="P:developmental process"/>
    <property type="evidence" value="ECO:0007669"/>
    <property type="project" value="UniProtKB-ARBA"/>
</dbReference>
<dbReference type="PANTHER" id="PTHR24399">
    <property type="entry name" value="ZINC FINGER AND BTB DOMAIN-CONTAINING"/>
    <property type="match status" value="1"/>
</dbReference>
<evidence type="ECO:0000256" key="2">
    <source>
        <dbReference type="ARBA" id="ARBA00022723"/>
    </source>
</evidence>
<dbReference type="FunFam" id="3.30.160.60:FF:000202">
    <property type="entry name" value="Zinc finger protein 574"/>
    <property type="match status" value="1"/>
</dbReference>
<feature type="binding site" evidence="10">
    <location>
        <position position="54"/>
    </location>
    <ligand>
        <name>Zn(2+)</name>
        <dbReference type="ChEBI" id="CHEBI:29105"/>
    </ligand>
</feature>
<gene>
    <name evidence="13" type="ORF">ABEB36_006438</name>
</gene>
<dbReference type="Proteomes" id="UP001566132">
    <property type="component" value="Unassembled WGS sequence"/>
</dbReference>
<dbReference type="GO" id="GO:0006355">
    <property type="term" value="P:regulation of DNA-templated transcription"/>
    <property type="evidence" value="ECO:0007669"/>
    <property type="project" value="UniProtKB-ARBA"/>
</dbReference>
<organism evidence="13 14">
    <name type="scientific">Hypothenemus hampei</name>
    <name type="common">Coffee berry borer</name>
    <dbReference type="NCBI Taxonomy" id="57062"/>
    <lineage>
        <taxon>Eukaryota</taxon>
        <taxon>Metazoa</taxon>
        <taxon>Ecdysozoa</taxon>
        <taxon>Arthropoda</taxon>
        <taxon>Hexapoda</taxon>
        <taxon>Insecta</taxon>
        <taxon>Pterygota</taxon>
        <taxon>Neoptera</taxon>
        <taxon>Endopterygota</taxon>
        <taxon>Coleoptera</taxon>
        <taxon>Polyphaga</taxon>
        <taxon>Cucujiformia</taxon>
        <taxon>Curculionidae</taxon>
        <taxon>Scolytinae</taxon>
        <taxon>Hypothenemus</taxon>
    </lineage>
</organism>
<evidence type="ECO:0000256" key="5">
    <source>
        <dbReference type="ARBA" id="ARBA00022833"/>
    </source>
</evidence>
<dbReference type="InterPro" id="IPR036236">
    <property type="entry name" value="Znf_C2H2_sf"/>
</dbReference>
<feature type="domain" description="ZAD" evidence="12">
    <location>
        <begin position="10"/>
        <end position="81"/>
    </location>
</feature>
<evidence type="ECO:0000256" key="3">
    <source>
        <dbReference type="ARBA" id="ARBA00022737"/>
    </source>
</evidence>
<sequence>MHKSLKVDKFSCFACLGVEDLTENVTENTFILQNIKSTFNLEIKIYEGFPTFFCLACQVKLNQAVEFFKQIKENLKSICELDSVSKLEEPKIEEIDLNVKLEDADLNTACPTNRVQFNNVDSTKSSTNDIEGDDEEPLINWLFKSKRNRVRKKVKFNPKLKKVSLPMIEKAIKEYKEKCKVNSNCILCDFKGLNIRNLSCHMLFKHKEEKNRWCLRCNTLVENLGKHKKSHTSRIWCKFCKKDITKCHFMEHLKAHSGTNLSYDGCCEKFQPQSTVIKHSSDCCQQKINIQGKNKEKPFRCHICIKSFKLIKNLEEHVLSHGRYKCQKCQKNFEIPELLASHFCSDQSLFKEEDDLNRSVVPKEERKGDIVLTETSNVCRTTDNIEETKQHNNNNSSTKNMFQKPEIQIESLTCHFCQRTYKTPYKLQKHIEAHMGIFIARCKYCEKGFSSKADLATHERVHTKEKPFICNACGKGFVSGTTLRVHMKQHTGKPEECELCHKKFCRKSELKLHLQKHRGERPFLCTDCGMSFAQKSHLTCHLTQHSEDRPFSCVLCEKSFKKKALLKHHMALHGEKKFKCSVCFYECHRKYRLQQHMKLHSDKSIKEDSKLNACQLCTRSFSTVQLLNVHMSKTHNVII</sequence>
<evidence type="ECO:0000256" key="6">
    <source>
        <dbReference type="ARBA" id="ARBA00023015"/>
    </source>
</evidence>
<comment type="subcellular location">
    <subcellularLocation>
        <location evidence="1">Nucleus</location>
    </subcellularLocation>
</comment>
<keyword evidence="4 9" id="KW-0863">Zinc-finger</keyword>
<dbReference type="EMBL" id="JBDJPC010000005">
    <property type="protein sequence ID" value="KAL1501033.1"/>
    <property type="molecule type" value="Genomic_DNA"/>
</dbReference>
<evidence type="ECO:0000256" key="8">
    <source>
        <dbReference type="ARBA" id="ARBA00023242"/>
    </source>
</evidence>
<dbReference type="InterPro" id="IPR013087">
    <property type="entry name" value="Znf_C2H2_type"/>
</dbReference>
<dbReference type="SMART" id="SM00355">
    <property type="entry name" value="ZnF_C2H2"/>
    <property type="match status" value="11"/>
</dbReference>
<proteinExistence type="predicted"/>
<dbReference type="PROSITE" id="PS50157">
    <property type="entry name" value="ZINC_FINGER_C2H2_2"/>
    <property type="match status" value="9"/>
</dbReference>
<dbReference type="Gene3D" id="3.30.160.60">
    <property type="entry name" value="Classic Zinc Finger"/>
    <property type="match status" value="7"/>
</dbReference>
<feature type="domain" description="C2H2-type" evidence="11">
    <location>
        <begin position="578"/>
        <end position="605"/>
    </location>
</feature>
<evidence type="ECO:0000259" key="11">
    <source>
        <dbReference type="PROSITE" id="PS50157"/>
    </source>
</evidence>
<feature type="domain" description="C2H2-type" evidence="11">
    <location>
        <begin position="495"/>
        <end position="522"/>
    </location>
</feature>
<feature type="domain" description="C2H2-type" evidence="11">
    <location>
        <begin position="299"/>
        <end position="326"/>
    </location>
</feature>
<dbReference type="FunFam" id="3.30.160.60:FF:002343">
    <property type="entry name" value="Zinc finger protein 33A"/>
    <property type="match status" value="1"/>
</dbReference>
<keyword evidence="6" id="KW-0805">Transcription regulation</keyword>
<feature type="domain" description="C2H2-type" evidence="11">
    <location>
        <begin position="440"/>
        <end position="467"/>
    </location>
</feature>